<gene>
    <name evidence="8" type="primary">aroQ</name>
    <name evidence="12" type="ordered locus">Deba_3220</name>
</gene>
<dbReference type="GO" id="GO:0009073">
    <property type="term" value="P:aromatic amino acid family biosynthetic process"/>
    <property type="evidence" value="ECO:0007669"/>
    <property type="project" value="UniProtKB-KW"/>
</dbReference>
<feature type="active site" description="Proton acceptor" evidence="8 9">
    <location>
        <position position="22"/>
    </location>
</feature>
<dbReference type="CDD" id="cd00466">
    <property type="entry name" value="DHQase_II"/>
    <property type="match status" value="1"/>
</dbReference>
<evidence type="ECO:0000256" key="6">
    <source>
        <dbReference type="ARBA" id="ARBA00012060"/>
    </source>
</evidence>
<feature type="binding site" evidence="8 10">
    <location>
        <begin position="100"/>
        <end position="101"/>
    </location>
    <ligand>
        <name>substrate</name>
    </ligand>
</feature>
<dbReference type="eggNOG" id="COG0757">
    <property type="taxonomic scope" value="Bacteria"/>
</dbReference>
<feature type="binding site" evidence="8 10">
    <location>
        <position position="73"/>
    </location>
    <ligand>
        <name>substrate</name>
    </ligand>
</feature>
<dbReference type="InterPro" id="IPR018509">
    <property type="entry name" value="DHquinase_II_CS"/>
</dbReference>
<comment type="subunit">
    <text evidence="5 8">Homododecamer.</text>
</comment>
<reference evidence="12 13" key="1">
    <citation type="journal article" date="2010" name="Stand. Genomic Sci.">
        <title>Complete genome sequence of Desulfarculus baarsii type strain (2st14).</title>
        <authorList>
            <person name="Sun H."/>
            <person name="Spring S."/>
            <person name="Lapidus A."/>
            <person name="Davenport K."/>
            <person name="Del Rio T.G."/>
            <person name="Tice H."/>
            <person name="Nolan M."/>
            <person name="Copeland A."/>
            <person name="Cheng J.F."/>
            <person name="Lucas S."/>
            <person name="Tapia R."/>
            <person name="Goodwin L."/>
            <person name="Pitluck S."/>
            <person name="Ivanova N."/>
            <person name="Pagani I."/>
            <person name="Mavromatis K."/>
            <person name="Ovchinnikova G."/>
            <person name="Pati A."/>
            <person name="Chen A."/>
            <person name="Palaniappan K."/>
            <person name="Hauser L."/>
            <person name="Chang Y.J."/>
            <person name="Jeffries C.D."/>
            <person name="Detter J.C."/>
            <person name="Han C."/>
            <person name="Rohde M."/>
            <person name="Brambilla E."/>
            <person name="Goker M."/>
            <person name="Woyke T."/>
            <person name="Bristow J."/>
            <person name="Eisen J.A."/>
            <person name="Markowitz V."/>
            <person name="Hugenholtz P."/>
            <person name="Kyrpides N.C."/>
            <person name="Klenk H.P."/>
            <person name="Land M."/>
        </authorList>
    </citation>
    <scope>NUCLEOTIDE SEQUENCE [LARGE SCALE GENOMIC DNA]</scope>
    <source>
        <strain evidence="13">ATCC 33931 / DSM 2075 / LMG 7858 / VKM B-1802 / 2st14</strain>
    </source>
</reference>
<feature type="site" description="Transition state stabilizer" evidence="8 11">
    <location>
        <position position="17"/>
    </location>
</feature>
<dbReference type="NCBIfam" id="NF003807">
    <property type="entry name" value="PRK05395.1-4"/>
    <property type="match status" value="1"/>
</dbReference>
<accession>E1QLY8</accession>
<dbReference type="PIRSF" id="PIRSF001399">
    <property type="entry name" value="DHquinase_II"/>
    <property type="match status" value="1"/>
</dbReference>
<dbReference type="NCBIfam" id="NF003805">
    <property type="entry name" value="PRK05395.1-2"/>
    <property type="match status" value="1"/>
</dbReference>
<evidence type="ECO:0000256" key="4">
    <source>
        <dbReference type="ARBA" id="ARBA00011037"/>
    </source>
</evidence>
<dbReference type="KEGG" id="dbr:Deba_3220"/>
<keyword evidence="13" id="KW-1185">Reference proteome</keyword>
<dbReference type="GO" id="GO:0009423">
    <property type="term" value="P:chorismate biosynthetic process"/>
    <property type="evidence" value="ECO:0007669"/>
    <property type="project" value="UniProtKB-UniRule"/>
</dbReference>
<dbReference type="PANTHER" id="PTHR21272:SF3">
    <property type="entry name" value="CATABOLIC 3-DEHYDROQUINASE"/>
    <property type="match status" value="1"/>
</dbReference>
<dbReference type="Gene3D" id="3.40.50.9100">
    <property type="entry name" value="Dehydroquinase, class II"/>
    <property type="match status" value="1"/>
</dbReference>
<feature type="binding site" evidence="8 10">
    <location>
        <position position="110"/>
    </location>
    <ligand>
        <name>substrate</name>
    </ligand>
</feature>
<evidence type="ECO:0000256" key="3">
    <source>
        <dbReference type="ARBA" id="ARBA00004902"/>
    </source>
</evidence>
<dbReference type="EC" id="4.2.1.10" evidence="6 8"/>
<dbReference type="NCBIfam" id="TIGR01088">
    <property type="entry name" value="aroQ"/>
    <property type="match status" value="1"/>
</dbReference>
<sequence length="144" mass="15192">MKILLLNGPNLNMLGQREPGLYGSQTLADIEAQTGALAAQHGLELECLQSNHEGVLVDAIQRAGREMAGVILNAGAYTHTSVALRDAVLSCAAPVLEVHLTNPHARESFRQVSLLSGAAKGVIAGFGAESYALAVLWLARNLPR</sequence>
<dbReference type="GO" id="GO:0008652">
    <property type="term" value="P:amino acid biosynthetic process"/>
    <property type="evidence" value="ECO:0007669"/>
    <property type="project" value="UniProtKB-KW"/>
</dbReference>
<dbReference type="Proteomes" id="UP000009047">
    <property type="component" value="Chromosome"/>
</dbReference>
<dbReference type="GO" id="GO:0019631">
    <property type="term" value="P:quinate catabolic process"/>
    <property type="evidence" value="ECO:0007669"/>
    <property type="project" value="TreeGrafter"/>
</dbReference>
<evidence type="ECO:0000256" key="10">
    <source>
        <dbReference type="PIRSR" id="PIRSR001399-2"/>
    </source>
</evidence>
<dbReference type="RefSeq" id="WP_013260009.1">
    <property type="nucleotide sequence ID" value="NC_014365.1"/>
</dbReference>
<protein>
    <recommendedName>
        <fullName evidence="6 8">3-dehydroquinate dehydratase</fullName>
        <shortName evidence="8">3-dehydroquinase</shortName>
        <ecNumber evidence="6 8">4.2.1.10</ecNumber>
    </recommendedName>
    <alternativeName>
        <fullName evidence="8">Type II DHQase</fullName>
    </alternativeName>
</protein>
<evidence type="ECO:0000256" key="2">
    <source>
        <dbReference type="ARBA" id="ARBA00003924"/>
    </source>
</evidence>
<evidence type="ECO:0000313" key="12">
    <source>
        <dbReference type="EMBL" id="ADK86573.1"/>
    </source>
</evidence>
<dbReference type="STRING" id="644282.Deba_3220"/>
<evidence type="ECO:0000256" key="8">
    <source>
        <dbReference type="HAMAP-Rule" id="MF_00169"/>
    </source>
</evidence>
<organism evidence="12 13">
    <name type="scientific">Desulfarculus baarsii (strain ATCC 33931 / DSM 2075 / LMG 7858 / VKM B-1802 / 2st14)</name>
    <dbReference type="NCBI Taxonomy" id="644282"/>
    <lineage>
        <taxon>Bacteria</taxon>
        <taxon>Pseudomonadati</taxon>
        <taxon>Thermodesulfobacteriota</taxon>
        <taxon>Desulfarculia</taxon>
        <taxon>Desulfarculales</taxon>
        <taxon>Desulfarculaceae</taxon>
        <taxon>Desulfarculus</taxon>
    </lineage>
</organism>
<keyword evidence="8" id="KW-0028">Amino-acid biosynthesis</keyword>
<feature type="active site" description="Proton donor" evidence="8 9">
    <location>
        <position position="99"/>
    </location>
</feature>
<feature type="binding site" evidence="8 10">
    <location>
        <position position="79"/>
    </location>
    <ligand>
        <name>substrate</name>
    </ligand>
</feature>
<evidence type="ECO:0000256" key="9">
    <source>
        <dbReference type="PIRSR" id="PIRSR001399-1"/>
    </source>
</evidence>
<comment type="catalytic activity">
    <reaction evidence="1 8">
        <text>3-dehydroquinate = 3-dehydroshikimate + H2O</text>
        <dbReference type="Rhea" id="RHEA:21096"/>
        <dbReference type="ChEBI" id="CHEBI:15377"/>
        <dbReference type="ChEBI" id="CHEBI:16630"/>
        <dbReference type="ChEBI" id="CHEBI:32364"/>
        <dbReference type="EC" id="4.2.1.10"/>
    </reaction>
</comment>
<dbReference type="PANTHER" id="PTHR21272">
    <property type="entry name" value="CATABOLIC 3-DEHYDROQUINASE"/>
    <property type="match status" value="1"/>
</dbReference>
<dbReference type="AlphaFoldDB" id="E1QLY8"/>
<evidence type="ECO:0000256" key="1">
    <source>
        <dbReference type="ARBA" id="ARBA00001864"/>
    </source>
</evidence>
<dbReference type="HOGENOM" id="CLU_090968_2_0_7"/>
<dbReference type="PROSITE" id="PS01029">
    <property type="entry name" value="DEHYDROQUINASE_II"/>
    <property type="match status" value="1"/>
</dbReference>
<keyword evidence="8" id="KW-0057">Aromatic amino acid biosynthesis</keyword>
<comment type="similarity">
    <text evidence="4 8">Belongs to the type-II 3-dehydroquinase family.</text>
</comment>
<dbReference type="OrthoDB" id="9790793at2"/>
<dbReference type="InterPro" id="IPR001874">
    <property type="entry name" value="DHquinase_II"/>
</dbReference>
<dbReference type="EMBL" id="CP002085">
    <property type="protein sequence ID" value="ADK86573.1"/>
    <property type="molecule type" value="Genomic_DNA"/>
</dbReference>
<dbReference type="InterPro" id="IPR036441">
    <property type="entry name" value="DHquinase_II_sf"/>
</dbReference>
<dbReference type="GO" id="GO:0003855">
    <property type="term" value="F:3-dehydroquinate dehydratase activity"/>
    <property type="evidence" value="ECO:0007669"/>
    <property type="project" value="UniProtKB-UniRule"/>
</dbReference>
<dbReference type="Pfam" id="PF01220">
    <property type="entry name" value="DHquinase_II"/>
    <property type="match status" value="1"/>
</dbReference>
<dbReference type="HAMAP" id="MF_00169">
    <property type="entry name" value="AroQ"/>
    <property type="match status" value="1"/>
</dbReference>
<dbReference type="UniPathway" id="UPA00053">
    <property type="reaction ID" value="UER00086"/>
</dbReference>
<evidence type="ECO:0000256" key="7">
    <source>
        <dbReference type="ARBA" id="ARBA00023239"/>
    </source>
</evidence>
<feature type="binding site" evidence="8 10">
    <location>
        <position position="86"/>
    </location>
    <ligand>
        <name>substrate</name>
    </ligand>
</feature>
<evidence type="ECO:0000256" key="11">
    <source>
        <dbReference type="PIRSR" id="PIRSR001399-3"/>
    </source>
</evidence>
<dbReference type="SUPFAM" id="SSF52304">
    <property type="entry name" value="Type II 3-dehydroquinate dehydratase"/>
    <property type="match status" value="1"/>
</dbReference>
<comment type="function">
    <text evidence="2 8">Catalyzes a trans-dehydration via an enolate intermediate.</text>
</comment>
<name>E1QLY8_DESB2</name>
<evidence type="ECO:0000313" key="13">
    <source>
        <dbReference type="Proteomes" id="UP000009047"/>
    </source>
</evidence>
<proteinExistence type="inferred from homology"/>
<evidence type="ECO:0000256" key="5">
    <source>
        <dbReference type="ARBA" id="ARBA00011193"/>
    </source>
</evidence>
<dbReference type="NCBIfam" id="NF003806">
    <property type="entry name" value="PRK05395.1-3"/>
    <property type="match status" value="1"/>
</dbReference>
<comment type="pathway">
    <text evidence="3 8">Metabolic intermediate biosynthesis; chorismate biosynthesis; chorismate from D-erythrose 4-phosphate and phosphoenolpyruvate: step 3/7.</text>
</comment>
<keyword evidence="7 8" id="KW-0456">Lyase</keyword>